<dbReference type="PROSITE" id="PS51257">
    <property type="entry name" value="PROKAR_LIPOPROTEIN"/>
    <property type="match status" value="1"/>
</dbReference>
<dbReference type="Proteomes" id="UP001589894">
    <property type="component" value="Unassembled WGS sequence"/>
</dbReference>
<keyword evidence="3" id="KW-0540">Nuclease</keyword>
<dbReference type="Pfam" id="PF07510">
    <property type="entry name" value="GmrSD_C"/>
    <property type="match status" value="1"/>
</dbReference>
<comment type="caution">
    <text evidence="3">The sequence shown here is derived from an EMBL/GenBank/DDBJ whole genome shotgun (WGS) entry which is preliminary data.</text>
</comment>
<protein>
    <submittedName>
        <fullName evidence="3">HNH endonuclease family protein</fullName>
    </submittedName>
</protein>
<keyword evidence="1" id="KW-0732">Signal</keyword>
<evidence type="ECO:0000256" key="1">
    <source>
        <dbReference type="SAM" id="SignalP"/>
    </source>
</evidence>
<evidence type="ECO:0000259" key="2">
    <source>
        <dbReference type="Pfam" id="PF07510"/>
    </source>
</evidence>
<keyword evidence="3" id="KW-0378">Hydrolase</keyword>
<keyword evidence="4" id="KW-1185">Reference proteome</keyword>
<dbReference type="RefSeq" id="WP_377343659.1">
    <property type="nucleotide sequence ID" value="NZ_JBHLUE010000032.1"/>
</dbReference>
<gene>
    <name evidence="3" type="ORF">ACFFHU_28980</name>
</gene>
<accession>A0ABV6P578</accession>
<keyword evidence="3" id="KW-0255">Endonuclease</keyword>
<feature type="chain" id="PRO_5047263206" evidence="1">
    <location>
        <begin position="18"/>
        <end position="213"/>
    </location>
</feature>
<sequence>MKTRTARLALVAMLALAGAGCGPVTLPDSPSAPASGAGGGGDAAKQLSRLTVASSGSMRGYSRDRFPHWRSTGRNCDVRDSVLKRDGKEVKLSGCNVVGGRWTSPYDGRSFSDPKDMDIDHMVPLANAWRSGAVSWTDDKRGDFANDLTRPQLAAVSLTSNRAKGDQDPSQWKPPNRDYWCRYAQDWITVKSYWKLTVTSAEKAALTDMLRTC</sequence>
<name>A0ABV6P578_9ACTN</name>
<proteinExistence type="predicted"/>
<dbReference type="PANTHER" id="PTHR24094:SF15">
    <property type="entry name" value="AMP-DEPENDENT SYNTHETASE_LIGASE DOMAIN-CONTAINING PROTEIN-RELATED"/>
    <property type="match status" value="1"/>
</dbReference>
<feature type="signal peptide" evidence="1">
    <location>
        <begin position="1"/>
        <end position="17"/>
    </location>
</feature>
<organism evidence="3 4">
    <name type="scientific">Plantactinospora siamensis</name>
    <dbReference type="NCBI Taxonomy" id="555372"/>
    <lineage>
        <taxon>Bacteria</taxon>
        <taxon>Bacillati</taxon>
        <taxon>Actinomycetota</taxon>
        <taxon>Actinomycetes</taxon>
        <taxon>Micromonosporales</taxon>
        <taxon>Micromonosporaceae</taxon>
        <taxon>Plantactinospora</taxon>
    </lineage>
</organism>
<evidence type="ECO:0000313" key="3">
    <source>
        <dbReference type="EMBL" id="MFC0568165.1"/>
    </source>
</evidence>
<dbReference type="InterPro" id="IPR011089">
    <property type="entry name" value="GmrSD_C"/>
</dbReference>
<feature type="domain" description="GmrSD restriction endonucleases C-terminal" evidence="2">
    <location>
        <begin position="96"/>
        <end position="208"/>
    </location>
</feature>
<evidence type="ECO:0000313" key="4">
    <source>
        <dbReference type="Proteomes" id="UP001589894"/>
    </source>
</evidence>
<dbReference type="GO" id="GO:0004519">
    <property type="term" value="F:endonuclease activity"/>
    <property type="evidence" value="ECO:0007669"/>
    <property type="project" value="UniProtKB-KW"/>
</dbReference>
<dbReference type="PANTHER" id="PTHR24094">
    <property type="entry name" value="SECRETED PROTEIN"/>
    <property type="match status" value="1"/>
</dbReference>
<reference evidence="3 4" key="1">
    <citation type="submission" date="2024-09" db="EMBL/GenBank/DDBJ databases">
        <authorList>
            <person name="Sun Q."/>
            <person name="Mori K."/>
        </authorList>
    </citation>
    <scope>NUCLEOTIDE SEQUENCE [LARGE SCALE GENOMIC DNA]</scope>
    <source>
        <strain evidence="3 4">TBRC 2205</strain>
    </source>
</reference>
<dbReference type="EMBL" id="JBHLUE010000032">
    <property type="protein sequence ID" value="MFC0568165.1"/>
    <property type="molecule type" value="Genomic_DNA"/>
</dbReference>